<comment type="similarity">
    <text evidence="1">Belongs to the heat shock protein 70 family.</text>
</comment>
<dbReference type="GO" id="GO:0005634">
    <property type="term" value="C:nucleus"/>
    <property type="evidence" value="ECO:0007669"/>
    <property type="project" value="TreeGrafter"/>
</dbReference>
<dbReference type="Proteomes" id="UP000008909">
    <property type="component" value="Unassembled WGS sequence"/>
</dbReference>
<keyword evidence="4" id="KW-0346">Stress response</keyword>
<dbReference type="GO" id="GO:0005524">
    <property type="term" value="F:ATP binding"/>
    <property type="evidence" value="ECO:0007669"/>
    <property type="project" value="UniProtKB-KW"/>
</dbReference>
<evidence type="ECO:0000256" key="1">
    <source>
        <dbReference type="ARBA" id="ARBA00007381"/>
    </source>
</evidence>
<sequence>VGVDVGSWNCCVATVRRKVVDAAEDEYGNRKIPWVHHTVTYSVISNFVLFDSFMRYIGSDAKANQDINYENTVFDYMQFLCKPYSKVSALSLQYPYKIASDVGGNVNIAVEFGDKSYNLLPEQLLAMILKKLKSVVDDASGESVNNFVINVPEFYDEEQRAAIYDAAGIADVNCLELLEDTNAGNRQVPERSDQFVTVAFVIVGYSCTQMKVDAATRIRVLRECEEAKKRMGLHKKQVTITVDSLPGERSVNVKMDRSMFEKASEQLLKRFEDTLRKSISNSVFDVQVVELVGGGVRVPAIKDSVQKVFGIAGQMTMNGDEALASGCALRRSQVLSLRVIFNSAIALVAGAYAEIPKGFRVLADPSSLIHAVALHRNPFILRIYDFWSHGWFFRVVYWSFKYTSRSASQPIRFGGLMGFVGLKIRNVDRRRYESGREHALMIVYDCSKSLESVNLAKKTYCVTPVIAAAIQSPDDSNQCKIVILKETEEHKLSIDERVLKEYQTMKVNPLFEIINLVNGQNVAQDHSSFDPSVSNKSMSLHFSAKPSVDFMERLWLIQEEAKSSLDSLNGDSSGYLQTNEVLGHYLKLTQLLSDLIANAPYSQISQQTLFGAVGLSTSVKSKATTGDQHLFVMLDYVMTYHISDACEGTTQSQMVQPATWNTLVKLQKNLRIEVFCDLLYLISNINPGLRIPINEEKCIFDEESANATKRLRQFCNRSHFSRDAKRIYEQTCYSHASSVVSTVTPILRYIDRAMKSFVTQSKTTKARNRISTTALTNRLIRKEKRPNDFSAKYEPSVNRQLSA</sequence>
<dbReference type="InterPro" id="IPR043129">
    <property type="entry name" value="ATPase_NBD"/>
</dbReference>
<proteinExistence type="inferred from homology"/>
<keyword evidence="2" id="KW-0547">Nucleotide-binding</keyword>
<dbReference type="GO" id="GO:0140662">
    <property type="term" value="F:ATP-dependent protein folding chaperone"/>
    <property type="evidence" value="ECO:0007669"/>
    <property type="project" value="InterPro"/>
</dbReference>
<protein>
    <submittedName>
        <fullName evidence="4">Heat shock protein 105 kDa</fullName>
    </submittedName>
</protein>
<dbReference type="Gene3D" id="3.90.640.10">
    <property type="entry name" value="Actin, Chain A, domain 4"/>
    <property type="match status" value="1"/>
</dbReference>
<dbReference type="Gene3D" id="3.30.420.40">
    <property type="match status" value="3"/>
</dbReference>
<dbReference type="Pfam" id="PF00012">
    <property type="entry name" value="HSP70"/>
    <property type="match status" value="2"/>
</dbReference>
<gene>
    <name evidence="4" type="ORF">CLF_105586</name>
</gene>
<dbReference type="GO" id="GO:0005829">
    <property type="term" value="C:cytosol"/>
    <property type="evidence" value="ECO:0007669"/>
    <property type="project" value="TreeGrafter"/>
</dbReference>
<feature type="non-terminal residue" evidence="4">
    <location>
        <position position="1"/>
    </location>
</feature>
<name>G7YDR7_CLOSI</name>
<keyword evidence="3" id="KW-0067">ATP-binding</keyword>
<reference evidence="4" key="1">
    <citation type="journal article" date="2011" name="Genome Biol.">
        <title>The draft genome of the carcinogenic human liver fluke Clonorchis sinensis.</title>
        <authorList>
            <person name="Wang X."/>
            <person name="Chen W."/>
            <person name="Huang Y."/>
            <person name="Sun J."/>
            <person name="Men J."/>
            <person name="Liu H."/>
            <person name="Luo F."/>
            <person name="Guo L."/>
            <person name="Lv X."/>
            <person name="Deng C."/>
            <person name="Zhou C."/>
            <person name="Fan Y."/>
            <person name="Li X."/>
            <person name="Huang L."/>
            <person name="Hu Y."/>
            <person name="Liang C."/>
            <person name="Hu X."/>
            <person name="Xu J."/>
            <person name="Yu X."/>
        </authorList>
    </citation>
    <scope>NUCLEOTIDE SEQUENCE [LARGE SCALE GENOMIC DNA]</scope>
    <source>
        <strain evidence="4">Henan</strain>
    </source>
</reference>
<dbReference type="InterPro" id="IPR013126">
    <property type="entry name" value="Hsp_70_fam"/>
</dbReference>
<organism evidence="4 5">
    <name type="scientific">Clonorchis sinensis</name>
    <name type="common">Chinese liver fluke</name>
    <dbReference type="NCBI Taxonomy" id="79923"/>
    <lineage>
        <taxon>Eukaryota</taxon>
        <taxon>Metazoa</taxon>
        <taxon>Spiralia</taxon>
        <taxon>Lophotrochozoa</taxon>
        <taxon>Platyhelminthes</taxon>
        <taxon>Trematoda</taxon>
        <taxon>Digenea</taxon>
        <taxon>Opisthorchiida</taxon>
        <taxon>Opisthorchiata</taxon>
        <taxon>Opisthorchiidae</taxon>
        <taxon>Clonorchis</taxon>
    </lineage>
</organism>
<dbReference type="AlphaFoldDB" id="G7YDR7"/>
<evidence type="ECO:0000256" key="2">
    <source>
        <dbReference type="ARBA" id="ARBA00022741"/>
    </source>
</evidence>
<dbReference type="PANTHER" id="PTHR45639">
    <property type="entry name" value="HSC70CB, ISOFORM G-RELATED"/>
    <property type="match status" value="1"/>
</dbReference>
<accession>G7YDR7</accession>
<evidence type="ECO:0000313" key="4">
    <source>
        <dbReference type="EMBL" id="GAA51101.1"/>
    </source>
</evidence>
<dbReference type="EMBL" id="DF143113">
    <property type="protein sequence ID" value="GAA51101.1"/>
    <property type="molecule type" value="Genomic_DNA"/>
</dbReference>
<dbReference type="SUPFAM" id="SSF53067">
    <property type="entry name" value="Actin-like ATPase domain"/>
    <property type="match status" value="2"/>
</dbReference>
<evidence type="ECO:0000256" key="3">
    <source>
        <dbReference type="ARBA" id="ARBA00022840"/>
    </source>
</evidence>
<dbReference type="PANTHER" id="PTHR45639:SF4">
    <property type="entry name" value="HSC70CB, ISOFORM G"/>
    <property type="match status" value="1"/>
</dbReference>
<reference key="2">
    <citation type="submission" date="2011-10" db="EMBL/GenBank/DDBJ databases">
        <title>The genome and transcriptome sequence of Clonorchis sinensis provide insights into the carcinogenic liver fluke.</title>
        <authorList>
            <person name="Wang X."/>
            <person name="Huang Y."/>
            <person name="Chen W."/>
            <person name="Liu H."/>
            <person name="Guo L."/>
            <person name="Chen Y."/>
            <person name="Luo F."/>
            <person name="Zhou W."/>
            <person name="Sun J."/>
            <person name="Mao Q."/>
            <person name="Liang P."/>
            <person name="Zhou C."/>
            <person name="Tian Y."/>
            <person name="Men J."/>
            <person name="Lv X."/>
            <person name="Huang L."/>
            <person name="Zhou J."/>
            <person name="Hu Y."/>
            <person name="Li R."/>
            <person name="Zhang F."/>
            <person name="Lei H."/>
            <person name="Li X."/>
            <person name="Hu X."/>
            <person name="Liang C."/>
            <person name="Xu J."/>
            <person name="Wu Z."/>
            <person name="Yu X."/>
        </authorList>
    </citation>
    <scope>NUCLEOTIDE SEQUENCE</scope>
    <source>
        <strain>Henan</strain>
    </source>
</reference>
<keyword evidence="5" id="KW-1185">Reference proteome</keyword>
<evidence type="ECO:0000313" key="5">
    <source>
        <dbReference type="Proteomes" id="UP000008909"/>
    </source>
</evidence>